<reference evidence="3" key="1">
    <citation type="submission" date="2022-07" db="EMBL/GenBank/DDBJ databases">
        <title>Taxonomy of Aspergillus series Nigri: significant species reduction supported by multi-species coalescent approaches.</title>
        <authorList>
            <person name="Bian C."/>
            <person name="Kusuya Y."/>
            <person name="Sklenar F."/>
            <person name="D'hooge E."/>
            <person name="Yaguchi T."/>
            <person name="Takahashi H."/>
            <person name="Hubka V."/>
        </authorList>
    </citation>
    <scope>NUCLEOTIDE SEQUENCE</scope>
    <source>
        <strain evidence="3">IFM 63604</strain>
    </source>
</reference>
<evidence type="ECO:0000313" key="4">
    <source>
        <dbReference type="Proteomes" id="UP001144191"/>
    </source>
</evidence>
<accession>A0A9W6AAH0</accession>
<name>A0A9W6AAH0_ASPNG</name>
<evidence type="ECO:0000313" key="3">
    <source>
        <dbReference type="EMBL" id="GLA53806.1"/>
    </source>
</evidence>
<sequence length="1082" mass="124433">MEVINPSASPEGMPVTEDGMDEVEAVERPGDATEQQEASTQTVQEDFEAQNTHREDTEEEDDDGNDADDNDDDGDDDDDDDDSNDDTTDDEAESKADDDSWLNGSAFNDRKINVGVRYYDYPSFMNRSVDDDADFTIEALIGTSDWWKDLEREKKRRAANPSPWTETDEVAPPTEGVAETLQLQRVRIRSPEILRRLSELGEWNESSMVPPKSDCVFCRPFHALAYFNGEMKKQLEQLESDLEDSKTKHSSSDDNESVSSQKTSESRIRDELRCYVTFVEEKIQPLWKRFEHVTKNTPNKVRYDELPFLFRPGDLVFVPSVATSSKARHQSAIQNVFRLASLRPEDHMWQTDPGGWFVPNSLARWSIYCFDHDGDQLKVIWQSLEVPHFAGEQDITALPCYPLRYHPDHATILKMQVESGKLFKELVKPENKHQYYSGWNLATGIFKESMELAEPEHIESEVIIDVKEASRYVTETYPADTKRYEETFHDSWATVVDENVSYRLWRKDAPHFIEKNENLLVREDYTYAKEAQAYMKQNPYIDNNDTFSKPTWSDEDLALLPRRVLGYVLRERRFTRLDVRGFDLRRVSEERITLDHVQIKPGHRRIIRSTVSSHFAKIHNERSRDTILYTPDMIRGKGRGLVILLHGAPGVGKTATAEAVALEFEKPLFPITCGDLGITADAVERSLKDIFRYAHLWDCILLLDEADVFLTQRDRTDVERNALVSVFLRVLEYYSGILFLTTNRVGALDEAFRSRVHLSLYYPHLSSEDTISILCSNLARLPRADKVPKGATIGNGHIHVMDKEIIEFVRSEYEKTYRVHRRGPWNGRQIRNAVQIASCLAFFDQREKTPGNDLPVVLTAEHFRTVNDTIEEFDRYLVKARRADDRKLAHMEGVRYDGYESGPTREPAVYDGFSSYESDHVPVERVPRRTAPARTPQRQSQYAGSSGGRVAPGRYSASRKRAVMVESQHYAEDDFLDDALHAPSPSTSRRIDIMPSTRMEPRSRAQPRTLPRKDEDVYDEELYPDVEDHVVEEEYRLAADPEAPRSAPRSVKRSPRYTGDYSPVPARRTREATPRSQHLEVE</sequence>
<dbReference type="PANTHER" id="PTHR46411:SF3">
    <property type="entry name" value="AAA+ ATPASE DOMAIN-CONTAINING PROTEIN"/>
    <property type="match status" value="1"/>
</dbReference>
<dbReference type="PANTHER" id="PTHR46411">
    <property type="entry name" value="FAMILY ATPASE, PUTATIVE-RELATED"/>
    <property type="match status" value="1"/>
</dbReference>
<feature type="compositionally biased region" description="Basic and acidic residues" evidence="1">
    <location>
        <begin position="1068"/>
        <end position="1082"/>
    </location>
</feature>
<feature type="region of interest" description="Disordered" evidence="1">
    <location>
        <begin position="976"/>
        <end position="1082"/>
    </location>
</feature>
<dbReference type="Pfam" id="PF22942">
    <property type="entry name" value="DUF7025"/>
    <property type="match status" value="1"/>
</dbReference>
<feature type="compositionally biased region" description="Low complexity" evidence="1">
    <location>
        <begin position="929"/>
        <end position="939"/>
    </location>
</feature>
<feature type="domain" description="AAA+ ATPase" evidence="2">
    <location>
        <begin position="639"/>
        <end position="764"/>
    </location>
</feature>
<dbReference type="SUPFAM" id="SSF52540">
    <property type="entry name" value="P-loop containing nucleoside triphosphate hydrolases"/>
    <property type="match status" value="1"/>
</dbReference>
<proteinExistence type="predicted"/>
<dbReference type="InterPro" id="IPR054289">
    <property type="entry name" value="DUF7025"/>
</dbReference>
<protein>
    <recommendedName>
        <fullName evidence="2">AAA+ ATPase domain-containing protein</fullName>
    </recommendedName>
</protein>
<feature type="compositionally biased region" description="Basic and acidic residues" evidence="1">
    <location>
        <begin position="1026"/>
        <end position="1043"/>
    </location>
</feature>
<organism evidence="3 4">
    <name type="scientific">Aspergillus niger</name>
    <dbReference type="NCBI Taxonomy" id="5061"/>
    <lineage>
        <taxon>Eukaryota</taxon>
        <taxon>Fungi</taxon>
        <taxon>Dikarya</taxon>
        <taxon>Ascomycota</taxon>
        <taxon>Pezizomycotina</taxon>
        <taxon>Eurotiomycetes</taxon>
        <taxon>Eurotiomycetidae</taxon>
        <taxon>Eurotiales</taxon>
        <taxon>Aspergillaceae</taxon>
        <taxon>Aspergillus</taxon>
        <taxon>Aspergillus subgen. Circumdati</taxon>
    </lineage>
</organism>
<feature type="compositionally biased region" description="Acidic residues" evidence="1">
    <location>
        <begin position="57"/>
        <end position="92"/>
    </location>
</feature>
<feature type="region of interest" description="Disordered" evidence="1">
    <location>
        <begin position="1"/>
        <end position="106"/>
    </location>
</feature>
<dbReference type="InterPro" id="IPR056599">
    <property type="entry name" value="AAA_lid_fung"/>
</dbReference>
<feature type="region of interest" description="Disordered" evidence="1">
    <location>
        <begin position="925"/>
        <end position="955"/>
    </location>
</feature>
<comment type="caution">
    <text evidence="3">The sequence shown here is derived from an EMBL/GenBank/DDBJ whole genome shotgun (WGS) entry which is preliminary data.</text>
</comment>
<feature type="compositionally biased region" description="Acidic residues" evidence="1">
    <location>
        <begin position="1016"/>
        <end position="1025"/>
    </location>
</feature>
<dbReference type="InterPro" id="IPR003593">
    <property type="entry name" value="AAA+_ATPase"/>
</dbReference>
<dbReference type="CDD" id="cd19481">
    <property type="entry name" value="RecA-like_protease"/>
    <property type="match status" value="1"/>
</dbReference>
<feature type="compositionally biased region" description="Polar residues" evidence="1">
    <location>
        <begin position="33"/>
        <end position="44"/>
    </location>
</feature>
<dbReference type="Proteomes" id="UP001144191">
    <property type="component" value="Unassembled WGS sequence"/>
</dbReference>
<dbReference type="SMART" id="SM00382">
    <property type="entry name" value="AAA"/>
    <property type="match status" value="1"/>
</dbReference>
<dbReference type="Pfam" id="PF00004">
    <property type="entry name" value="AAA"/>
    <property type="match status" value="1"/>
</dbReference>
<dbReference type="InterPro" id="IPR003959">
    <property type="entry name" value="ATPase_AAA_core"/>
</dbReference>
<dbReference type="AlphaFoldDB" id="A0A9W6AAH0"/>
<dbReference type="EMBL" id="BRPB01000087">
    <property type="protein sequence ID" value="GLA53806.1"/>
    <property type="molecule type" value="Genomic_DNA"/>
</dbReference>
<dbReference type="OrthoDB" id="10042665at2759"/>
<feature type="region of interest" description="Disordered" evidence="1">
    <location>
        <begin position="238"/>
        <end position="264"/>
    </location>
</feature>
<dbReference type="GO" id="GO:0005524">
    <property type="term" value="F:ATP binding"/>
    <property type="evidence" value="ECO:0007669"/>
    <property type="project" value="InterPro"/>
</dbReference>
<feature type="compositionally biased region" description="Basic and acidic residues" evidence="1">
    <location>
        <begin position="243"/>
        <end position="252"/>
    </location>
</feature>
<dbReference type="InterPro" id="IPR027417">
    <property type="entry name" value="P-loop_NTPase"/>
</dbReference>
<feature type="region of interest" description="Disordered" evidence="1">
    <location>
        <begin position="154"/>
        <end position="173"/>
    </location>
</feature>
<dbReference type="Pfam" id="PF23232">
    <property type="entry name" value="AAA_lid_13"/>
    <property type="match status" value="1"/>
</dbReference>
<evidence type="ECO:0000256" key="1">
    <source>
        <dbReference type="SAM" id="MobiDB-lite"/>
    </source>
</evidence>
<evidence type="ECO:0000259" key="2">
    <source>
        <dbReference type="SMART" id="SM00382"/>
    </source>
</evidence>
<gene>
    <name evidence="3" type="ORF">AnigIFM63604_011110</name>
</gene>
<dbReference type="GO" id="GO:0016887">
    <property type="term" value="F:ATP hydrolysis activity"/>
    <property type="evidence" value="ECO:0007669"/>
    <property type="project" value="InterPro"/>
</dbReference>
<dbReference type="Gene3D" id="3.40.50.300">
    <property type="entry name" value="P-loop containing nucleotide triphosphate hydrolases"/>
    <property type="match status" value="1"/>
</dbReference>